<feature type="region of interest" description="Disordered" evidence="2">
    <location>
        <begin position="1435"/>
        <end position="1492"/>
    </location>
</feature>
<keyword evidence="1" id="KW-0175">Coiled coil</keyword>
<organism evidence="3 4">
    <name type="scientific">Diacronema lutheri</name>
    <name type="common">Unicellular marine alga</name>
    <name type="synonym">Monochrysis lutheri</name>
    <dbReference type="NCBI Taxonomy" id="2081491"/>
    <lineage>
        <taxon>Eukaryota</taxon>
        <taxon>Haptista</taxon>
        <taxon>Haptophyta</taxon>
        <taxon>Pavlovophyceae</taxon>
        <taxon>Pavlovales</taxon>
        <taxon>Pavlovaceae</taxon>
        <taxon>Diacronema</taxon>
    </lineage>
</organism>
<proteinExistence type="predicted"/>
<evidence type="ECO:0000313" key="3">
    <source>
        <dbReference type="EMBL" id="KAG8459557.1"/>
    </source>
</evidence>
<reference evidence="3" key="1">
    <citation type="submission" date="2021-05" db="EMBL/GenBank/DDBJ databases">
        <title>The genome of the haptophyte Pavlova lutheri (Diacronema luteri, Pavlovales) - a model for lipid biosynthesis in eukaryotic algae.</title>
        <authorList>
            <person name="Hulatt C.J."/>
            <person name="Posewitz M.C."/>
        </authorList>
    </citation>
    <scope>NUCLEOTIDE SEQUENCE</scope>
    <source>
        <strain evidence="3">NIVA-4/92</strain>
    </source>
</reference>
<feature type="region of interest" description="Disordered" evidence="2">
    <location>
        <begin position="53"/>
        <end position="75"/>
    </location>
</feature>
<dbReference type="OrthoDB" id="10678766at2759"/>
<accession>A0A8J5XEY3</accession>
<feature type="compositionally biased region" description="Low complexity" evidence="2">
    <location>
        <begin position="549"/>
        <end position="558"/>
    </location>
</feature>
<feature type="compositionally biased region" description="Basic residues" evidence="2">
    <location>
        <begin position="22"/>
        <end position="32"/>
    </location>
</feature>
<evidence type="ECO:0000313" key="4">
    <source>
        <dbReference type="Proteomes" id="UP000751190"/>
    </source>
</evidence>
<sequence>MNALSHGGLHSASAPTLDGKPRVHHVTAHRGWRRDDPVTSADAIRRAAEVASLSPRASARARDSLSFKPSSLPEQANATHFRSELNALEVEVAQDSHAIDPYGTDAAKLTSSRIHKCWALLRRLGDVTAGPAQGLLRKMLDTLHPAVFTRDTDEHGELVPHVAMVAEAEAKADKESGQHEELRTRIALLEAENLELTSKCTDLYTKLMTESEAWAGVSRMHDELAAMLRKKEEAITDLTRTAHALTDEVEEVREAGLEERAQLHEQYTRALWHVQQTQKELSVQMTVSIPTVEYEALLLRHDNLLDEHRALQHKHAQEGKEARRTLARLLATQSELAQRSQEVRDAHLARTPRPDWRAASAQLASLPDVPAVRAVRLGTRIELVTNRLSHTLDSEFVRVPHGALDPANTQAGAAPAHVSAHGEAGAAPDQGAGADGGAARADAVPSTAYLSELLSQVQRSWALVGRQAVECAFDGCYIPAYGRTPAWDGTPRHLRVDGPIANQRWSHRQLVHAIRDLWAKYAHEMTAASAVRRADAAAEAKAAADHADAAATDGSAGAEGERKTRGEDELPMGFADWFDAHFCALVDSAGESSAHEWAYNLVNACKKHRGLPEVDAFYSTLTRAASHERAALELARVLGALAGAFADADAADESARPGAGRRSRAGGAGARERSGRLPKHAILSVALLSLLSAGVAEAVVERVLSELAAELPGEPSSVHSYDELLRVPTNGYLQRRAAGGAASDAVSVEPDAGAPQFVGGFPGEMAVSIAASLSEAQRAQAVPQLLLPPLSGAQPHAAGSRVGSAQPRKSMAGVVAQPADGARWDEGSAAIARLVAAHFGEAVPFLATVERYLLAKDAERGRCGCASAADVSAAIECAQPQLADAELHALVRQALGVVSNAAAPFAHVDVPIDAAIRRLCEANVAPAERRRALTSAGSAGRGSAASAAGAAADAHGPTRAQLKRANEQFAQARDRLLRKLGAPLVGGVATSAVSRAPAPAMGASAQRPTRGFAMRSPAVFQPPQPTGASAALIADKLGRLHASTAPFAEGRADAGARSSSDSGQSSPADRARRTPGATRRKCASRVISAAPLAPIARPKAASAVELVRASGSRAGDVRAVAPGAPPARGAAGAGAGADGVGGLSFIERQLRDEHARREALIAQAEAHAHEEAARHARARLVRAVCSSQGDDTPSFRKHTAASLTRTHEHEEAAVALATALAAPPAGHASSGVQQLQSTSSNVALRQSLSPHRAVSHRARAAGDAIGLHASARDGPAAHVAEEAGGSDGRAVAATARDAAATEANRLGRAAAPHTDARPSDGHLSHVAQRLEGGSRSGIATSDAAPCSTHSLVALSARTHERTPARAEPCRSRASGASVDPCWIVSMEEVSARPSGDDKTALALPLSDAYASSSSADEPHGARSVTAAHYAARAAATAARARSERQPPGAKPAPVRAAKAAADAPSPVDRTDAPRGGLAGADGAHSRSPKGGARAVRLRAVSLNLGAPDACSPRAAAAAARPVAQRLAHAPSPALPPFVLSPRALELMALQAEEAARAVGLVHAQPTIAAAMAARPGEPTPDAFPLRPLHVAPRASFAASTAAELRRARRLAEQHILVDDAEPPTFPVAEADGACGASAGGYEGFANFALNEQLTRLQAAAGSAAAAAAAADVVSGDTESGVSPTAEVTRAPF</sequence>
<feature type="region of interest" description="Disordered" evidence="2">
    <location>
        <begin position="545"/>
        <end position="565"/>
    </location>
</feature>
<feature type="compositionally biased region" description="Polar residues" evidence="2">
    <location>
        <begin position="1233"/>
        <end position="1249"/>
    </location>
</feature>
<keyword evidence="4" id="KW-1185">Reference proteome</keyword>
<feature type="coiled-coil region" evidence="1">
    <location>
        <begin position="165"/>
        <end position="255"/>
    </location>
</feature>
<name>A0A8J5XEY3_DIALT</name>
<feature type="compositionally biased region" description="Low complexity" evidence="2">
    <location>
        <begin position="1451"/>
        <end position="1466"/>
    </location>
</feature>
<comment type="caution">
    <text evidence="3">The sequence shown here is derived from an EMBL/GenBank/DDBJ whole genome shotgun (WGS) entry which is preliminary data.</text>
</comment>
<feature type="region of interest" description="Disordered" evidence="2">
    <location>
        <begin position="409"/>
        <end position="439"/>
    </location>
</feature>
<feature type="region of interest" description="Disordered" evidence="2">
    <location>
        <begin position="1"/>
        <end position="39"/>
    </location>
</feature>
<dbReference type="EMBL" id="JAGTXO010000039">
    <property type="protein sequence ID" value="KAG8459557.1"/>
    <property type="molecule type" value="Genomic_DNA"/>
</dbReference>
<feature type="compositionally biased region" description="Low complexity" evidence="2">
    <location>
        <begin position="1053"/>
        <end position="1068"/>
    </location>
</feature>
<evidence type="ECO:0000256" key="1">
    <source>
        <dbReference type="SAM" id="Coils"/>
    </source>
</evidence>
<feature type="region of interest" description="Disordered" evidence="2">
    <location>
        <begin position="1225"/>
        <end position="1259"/>
    </location>
</feature>
<feature type="region of interest" description="Disordered" evidence="2">
    <location>
        <begin position="1049"/>
        <end position="1082"/>
    </location>
</feature>
<feature type="compositionally biased region" description="Low complexity" evidence="2">
    <location>
        <begin position="422"/>
        <end position="439"/>
    </location>
</feature>
<evidence type="ECO:0000256" key="2">
    <source>
        <dbReference type="SAM" id="MobiDB-lite"/>
    </source>
</evidence>
<protein>
    <submittedName>
        <fullName evidence="3">Uncharacterized protein</fullName>
    </submittedName>
</protein>
<feature type="compositionally biased region" description="Low complexity" evidence="2">
    <location>
        <begin position="1289"/>
        <end position="1301"/>
    </location>
</feature>
<feature type="region of interest" description="Disordered" evidence="2">
    <location>
        <begin position="1272"/>
        <end position="1301"/>
    </location>
</feature>
<gene>
    <name evidence="3" type="ORF">KFE25_000913</name>
</gene>
<dbReference type="Proteomes" id="UP000751190">
    <property type="component" value="Unassembled WGS sequence"/>
</dbReference>
<feature type="region of interest" description="Disordered" evidence="2">
    <location>
        <begin position="652"/>
        <end position="673"/>
    </location>
</feature>